<dbReference type="EMBL" id="LZMZ01000051">
    <property type="protein sequence ID" value="OBX73730.1"/>
    <property type="molecule type" value="Genomic_DNA"/>
</dbReference>
<dbReference type="AlphaFoldDB" id="A0A1B8Q948"/>
<sequence>MTNGYVAFLLPRSWQEKMTARLDGGRFCHCELMFEQNDDGTWKTVSSLPKTGVRLRHVTLEGSHWVKVPVVVDADLCKAWYALHTGQNYDWLGLVTTKLPFINGHKGKWFCSELVAALLGLSNAGSYGIEDLYRYVKQ</sequence>
<organism evidence="1 2">
    <name type="scientific">Faucicola atlantae</name>
    <dbReference type="NCBI Taxonomy" id="34059"/>
    <lineage>
        <taxon>Bacteria</taxon>
        <taxon>Pseudomonadati</taxon>
        <taxon>Pseudomonadota</taxon>
        <taxon>Gammaproteobacteria</taxon>
        <taxon>Moraxellales</taxon>
        <taxon>Moraxellaceae</taxon>
        <taxon>Faucicola</taxon>
    </lineage>
</organism>
<comment type="caution">
    <text evidence="1">The sequence shown here is derived from an EMBL/GenBank/DDBJ whole genome shotgun (WGS) entry which is preliminary data.</text>
</comment>
<name>A0A1B8Q948_9GAMM</name>
<proteinExistence type="predicted"/>
<dbReference type="OrthoDB" id="95478at2"/>
<protein>
    <recommendedName>
        <fullName evidence="3">Enoyl-CoA hydratase</fullName>
    </recommendedName>
</protein>
<dbReference type="Gene3D" id="3.90.1720.10">
    <property type="entry name" value="endopeptidase domain like (from Nostoc punctiforme)"/>
    <property type="match status" value="1"/>
</dbReference>
<dbReference type="RefSeq" id="WP_067238449.1">
    <property type="nucleotide sequence ID" value="NZ_LZMZ01000051.1"/>
</dbReference>
<evidence type="ECO:0000313" key="2">
    <source>
        <dbReference type="Proteomes" id="UP000092508"/>
    </source>
</evidence>
<evidence type="ECO:0000313" key="1">
    <source>
        <dbReference type="EMBL" id="OBX73730.1"/>
    </source>
</evidence>
<accession>A0A1B8Q948</accession>
<gene>
    <name evidence="1" type="ORF">A9308_00535</name>
</gene>
<dbReference type="InterPro" id="IPR038765">
    <property type="entry name" value="Papain-like_cys_pep_sf"/>
</dbReference>
<dbReference type="SUPFAM" id="SSF54001">
    <property type="entry name" value="Cysteine proteinases"/>
    <property type="match status" value="1"/>
</dbReference>
<dbReference type="STRING" id="34059.A9308_00535"/>
<evidence type="ECO:0008006" key="3">
    <source>
        <dbReference type="Google" id="ProtNLM"/>
    </source>
</evidence>
<reference evidence="1 2" key="1">
    <citation type="submission" date="2016-06" db="EMBL/GenBank/DDBJ databases">
        <title>Draft genome of Moraxella atlantae CCUG 66109.</title>
        <authorList>
            <person name="Salva-Serra F."/>
            <person name="Engstrom-Jakobsson H."/>
            <person name="Thorell K."/>
            <person name="Gonzales-Siles L."/>
            <person name="Karlsson R."/>
            <person name="Boulund F."/>
            <person name="Engstrand L."/>
            <person name="Kristiansson E."/>
            <person name="Moore E."/>
        </authorList>
    </citation>
    <scope>NUCLEOTIDE SEQUENCE [LARGE SCALE GENOMIC DNA]</scope>
    <source>
        <strain evidence="1 2">CCUG 66109</strain>
    </source>
</reference>
<dbReference type="Proteomes" id="UP000092508">
    <property type="component" value="Unassembled WGS sequence"/>
</dbReference>